<feature type="transmembrane region" description="Helical" evidence="8">
    <location>
        <begin position="259"/>
        <end position="286"/>
    </location>
</feature>
<evidence type="ECO:0000259" key="10">
    <source>
        <dbReference type="Pfam" id="PF02225"/>
    </source>
</evidence>
<dbReference type="EMBL" id="CAJNNV010009889">
    <property type="protein sequence ID" value="CAE8597905.1"/>
    <property type="molecule type" value="Genomic_DNA"/>
</dbReference>
<accession>A0A813FAZ8</accession>
<feature type="transmembrane region" description="Helical" evidence="8">
    <location>
        <begin position="232"/>
        <end position="253"/>
    </location>
</feature>
<dbReference type="SUPFAM" id="SSF52025">
    <property type="entry name" value="PA domain"/>
    <property type="match status" value="1"/>
</dbReference>
<evidence type="ECO:0000256" key="8">
    <source>
        <dbReference type="SAM" id="Phobius"/>
    </source>
</evidence>
<feature type="transmembrane region" description="Helical" evidence="8">
    <location>
        <begin position="473"/>
        <end position="490"/>
    </location>
</feature>
<evidence type="ECO:0000256" key="9">
    <source>
        <dbReference type="SAM" id="SignalP"/>
    </source>
</evidence>
<dbReference type="Pfam" id="PF04258">
    <property type="entry name" value="Peptidase_A22B"/>
    <property type="match status" value="1"/>
</dbReference>
<keyword evidence="5" id="KW-0378">Hydrolase</keyword>
<evidence type="ECO:0000313" key="11">
    <source>
        <dbReference type="EMBL" id="CAE8597905.1"/>
    </source>
</evidence>
<feature type="chain" id="PRO_5035682261" description="PA domain-containing protein" evidence="9">
    <location>
        <begin position="22"/>
        <end position="525"/>
    </location>
</feature>
<feature type="transmembrane region" description="Helical" evidence="8">
    <location>
        <begin position="355"/>
        <end position="378"/>
    </location>
</feature>
<dbReference type="GO" id="GO:0098553">
    <property type="term" value="C:lumenal side of endoplasmic reticulum membrane"/>
    <property type="evidence" value="ECO:0007669"/>
    <property type="project" value="TreeGrafter"/>
</dbReference>
<feature type="signal peptide" evidence="9">
    <location>
        <begin position="1"/>
        <end position="21"/>
    </location>
</feature>
<feature type="transmembrane region" description="Helical" evidence="8">
    <location>
        <begin position="192"/>
        <end position="211"/>
    </location>
</feature>
<dbReference type="PANTHER" id="PTHR12174">
    <property type="entry name" value="SIGNAL PEPTIDE PEPTIDASE"/>
    <property type="match status" value="1"/>
</dbReference>
<keyword evidence="7 8" id="KW-0472">Membrane</keyword>
<comment type="subcellular location">
    <subcellularLocation>
        <location evidence="1">Endosome membrane</location>
        <topology evidence="1">Multi-pass membrane protein</topology>
    </subcellularLocation>
</comment>
<keyword evidence="4" id="KW-0967">Endosome</keyword>
<dbReference type="InterPro" id="IPR006639">
    <property type="entry name" value="Preselin/SPP"/>
</dbReference>
<evidence type="ECO:0000313" key="14">
    <source>
        <dbReference type="Proteomes" id="UP000654075"/>
    </source>
</evidence>
<dbReference type="GO" id="GO:0042500">
    <property type="term" value="F:aspartic endopeptidase activity, intramembrane cleaving"/>
    <property type="evidence" value="ECO:0007669"/>
    <property type="project" value="InterPro"/>
</dbReference>
<dbReference type="GO" id="GO:0010008">
    <property type="term" value="C:endosome membrane"/>
    <property type="evidence" value="ECO:0007669"/>
    <property type="project" value="UniProtKB-SubCell"/>
</dbReference>
<evidence type="ECO:0000256" key="7">
    <source>
        <dbReference type="ARBA" id="ARBA00023136"/>
    </source>
</evidence>
<dbReference type="Proteomes" id="UP000626109">
    <property type="component" value="Unassembled WGS sequence"/>
</dbReference>
<keyword evidence="14" id="KW-1185">Reference proteome</keyword>
<evidence type="ECO:0000313" key="12">
    <source>
        <dbReference type="EMBL" id="CAE8607599.1"/>
    </source>
</evidence>
<reference evidence="12" key="1">
    <citation type="submission" date="2021-02" db="EMBL/GenBank/DDBJ databases">
        <authorList>
            <person name="Dougan E. K."/>
            <person name="Rhodes N."/>
            <person name="Thang M."/>
            <person name="Chan C."/>
        </authorList>
    </citation>
    <scope>NUCLEOTIDE SEQUENCE</scope>
</reference>
<dbReference type="OrthoDB" id="300239at2759"/>
<dbReference type="SMART" id="SM00730">
    <property type="entry name" value="PSN"/>
    <property type="match status" value="1"/>
</dbReference>
<evidence type="ECO:0000256" key="4">
    <source>
        <dbReference type="ARBA" id="ARBA00022753"/>
    </source>
</evidence>
<dbReference type="InterPro" id="IPR046450">
    <property type="entry name" value="PA_dom_sf"/>
</dbReference>
<evidence type="ECO:0000256" key="3">
    <source>
        <dbReference type="ARBA" id="ARBA00022692"/>
    </source>
</evidence>
<feature type="transmembrane region" description="Helical" evidence="8">
    <location>
        <begin position="444"/>
        <end position="467"/>
    </location>
</feature>
<dbReference type="GO" id="GO:0098554">
    <property type="term" value="C:cytoplasmic side of endoplasmic reticulum membrane"/>
    <property type="evidence" value="ECO:0007669"/>
    <property type="project" value="TreeGrafter"/>
</dbReference>
<feature type="transmembrane region" description="Helical" evidence="8">
    <location>
        <begin position="307"/>
        <end position="323"/>
    </location>
</feature>
<dbReference type="Gene3D" id="3.50.30.30">
    <property type="match status" value="1"/>
</dbReference>
<evidence type="ECO:0000256" key="1">
    <source>
        <dbReference type="ARBA" id="ARBA00004337"/>
    </source>
</evidence>
<protein>
    <recommendedName>
        <fullName evidence="10">PA domain-containing protein</fullName>
    </recommendedName>
</protein>
<dbReference type="GO" id="GO:0030660">
    <property type="term" value="C:Golgi-associated vesicle membrane"/>
    <property type="evidence" value="ECO:0007669"/>
    <property type="project" value="TreeGrafter"/>
</dbReference>
<dbReference type="AlphaFoldDB" id="A0A813FAZ8"/>
<comment type="similarity">
    <text evidence="2">Belongs to the peptidase A22B family.</text>
</comment>
<name>A0A813FAZ8_POLGL</name>
<gene>
    <name evidence="11" type="ORF">PGLA1383_LOCUS16327</name>
    <name evidence="12" type="ORF">PGLA1383_LOCUS25517</name>
    <name evidence="13" type="ORF">PGLA2088_LOCUS27089</name>
</gene>
<comment type="caution">
    <text evidence="12">The sequence shown here is derived from an EMBL/GenBank/DDBJ whole genome shotgun (WGS) entry which is preliminary data.</text>
</comment>
<dbReference type="GO" id="GO:0005765">
    <property type="term" value="C:lysosomal membrane"/>
    <property type="evidence" value="ECO:0007669"/>
    <property type="project" value="TreeGrafter"/>
</dbReference>
<keyword evidence="3 8" id="KW-0812">Transmembrane</keyword>
<evidence type="ECO:0000256" key="6">
    <source>
        <dbReference type="ARBA" id="ARBA00022989"/>
    </source>
</evidence>
<feature type="domain" description="PA" evidence="10">
    <location>
        <begin position="88"/>
        <end position="153"/>
    </location>
</feature>
<dbReference type="GO" id="GO:0033619">
    <property type="term" value="P:membrane protein proteolysis"/>
    <property type="evidence" value="ECO:0007669"/>
    <property type="project" value="TreeGrafter"/>
</dbReference>
<feature type="transmembrane region" description="Helical" evidence="8">
    <location>
        <begin position="414"/>
        <end position="432"/>
    </location>
</feature>
<dbReference type="PANTHER" id="PTHR12174:SF75">
    <property type="entry name" value="SIGNAL PEPTIDE PEPTIDASE-LIKE 2"/>
    <property type="match status" value="1"/>
</dbReference>
<evidence type="ECO:0000313" key="13">
    <source>
        <dbReference type="EMBL" id="CAE8690741.1"/>
    </source>
</evidence>
<dbReference type="Proteomes" id="UP000654075">
    <property type="component" value="Unassembled WGS sequence"/>
</dbReference>
<keyword evidence="9" id="KW-0732">Signal</keyword>
<dbReference type="InterPro" id="IPR003137">
    <property type="entry name" value="PA_domain"/>
</dbReference>
<proteinExistence type="inferred from homology"/>
<dbReference type="EMBL" id="CAJNNW010027315">
    <property type="protein sequence ID" value="CAE8690741.1"/>
    <property type="molecule type" value="Genomic_DNA"/>
</dbReference>
<evidence type="ECO:0000256" key="2">
    <source>
        <dbReference type="ARBA" id="ARBA00006859"/>
    </source>
</evidence>
<sequence length="525" mass="57034">MTYRVQAVLVLVLGLLEAVQGRKPAFQEPTIAVVAVTSPSSLAGVSPGYFGAFSQLPQSGDLEIRVPQQGQNGCESYVLPGPPGSQNPVVALVRRGNCTFVQKALRAQDAGAVGLLVVMDDDQVFVMSGSNDTQEDEQVNIFAVALGRSTGDRFFDQVASVPRSREQSDFSKDPLIVKVSVYSNSLLNVSEAFLVLLATSLVALGAFFSTSDMRQSAFSAAIAPPQEEVLEVDALMAGGFFFMGSGMLVFLFFFMNYMIYVIIFAFCVGGASCITQFGSLCLNHFVPSTKKRVTDLPLVGPVSQGELISFVPALVLVLCWVTLRNTEYGWPFQDLIGAGFLCWMQRTLRLPNIKIASILLTAMFFFDIFWVFLSPLIFTKSVMVTVATGGDTGESVPMLLRIPSFGDPLGHDRLLGFGDIALPGLLVSFLRRHDIMSRRRFMEGYFAPSLVGYFVGLCFTITALMIMQMGQPALLYLVPCTLGLTLALAFRRGEVGLLWDGKPALNHGDGSVEDGHLHMHNSDGD</sequence>
<dbReference type="InterPro" id="IPR007369">
    <property type="entry name" value="Peptidase_A22B_SPP"/>
</dbReference>
<dbReference type="Pfam" id="PF02225">
    <property type="entry name" value="PA"/>
    <property type="match status" value="1"/>
</dbReference>
<dbReference type="OMA" id="HDLWNYG"/>
<keyword evidence="6 8" id="KW-1133">Transmembrane helix</keyword>
<evidence type="ECO:0000256" key="5">
    <source>
        <dbReference type="ARBA" id="ARBA00022801"/>
    </source>
</evidence>
<organism evidence="12 14">
    <name type="scientific">Polarella glacialis</name>
    <name type="common">Dinoflagellate</name>
    <dbReference type="NCBI Taxonomy" id="89957"/>
    <lineage>
        <taxon>Eukaryota</taxon>
        <taxon>Sar</taxon>
        <taxon>Alveolata</taxon>
        <taxon>Dinophyceae</taxon>
        <taxon>Suessiales</taxon>
        <taxon>Suessiaceae</taxon>
        <taxon>Polarella</taxon>
    </lineage>
</organism>
<dbReference type="EMBL" id="CAJNNV010021892">
    <property type="protein sequence ID" value="CAE8607599.1"/>
    <property type="molecule type" value="Genomic_DNA"/>
</dbReference>